<proteinExistence type="predicted"/>
<evidence type="ECO:0000313" key="1">
    <source>
        <dbReference type="EMBL" id="KAA0190944.1"/>
    </source>
</evidence>
<feature type="non-terminal residue" evidence="1">
    <location>
        <position position="1"/>
    </location>
</feature>
<dbReference type="OrthoDB" id="407630at2759"/>
<organism evidence="1 2">
    <name type="scientific">Fasciolopsis buskii</name>
    <dbReference type="NCBI Taxonomy" id="27845"/>
    <lineage>
        <taxon>Eukaryota</taxon>
        <taxon>Metazoa</taxon>
        <taxon>Spiralia</taxon>
        <taxon>Lophotrochozoa</taxon>
        <taxon>Platyhelminthes</taxon>
        <taxon>Trematoda</taxon>
        <taxon>Digenea</taxon>
        <taxon>Plagiorchiida</taxon>
        <taxon>Echinostomata</taxon>
        <taxon>Echinostomatoidea</taxon>
        <taxon>Fasciolidae</taxon>
        <taxon>Fasciolopsis</taxon>
    </lineage>
</organism>
<accession>A0A8E0RT70</accession>
<comment type="caution">
    <text evidence="1">The sequence shown here is derived from an EMBL/GenBank/DDBJ whole genome shotgun (WGS) entry which is preliminary data.</text>
</comment>
<name>A0A8E0RT70_9TREM</name>
<protein>
    <submittedName>
        <fullName evidence="1">Uncharacterized protein</fullName>
    </submittedName>
</protein>
<reference evidence="1" key="1">
    <citation type="submission" date="2019-05" db="EMBL/GenBank/DDBJ databases">
        <title>Annotation for the trematode Fasciolopsis buski.</title>
        <authorList>
            <person name="Choi Y.-J."/>
        </authorList>
    </citation>
    <scope>NUCLEOTIDE SEQUENCE</scope>
    <source>
        <strain evidence="1">HT</strain>
        <tissue evidence="1">Whole worm</tissue>
    </source>
</reference>
<keyword evidence="2" id="KW-1185">Reference proteome</keyword>
<evidence type="ECO:0000313" key="2">
    <source>
        <dbReference type="Proteomes" id="UP000728185"/>
    </source>
</evidence>
<dbReference type="EMBL" id="LUCM01006670">
    <property type="protein sequence ID" value="KAA0190944.1"/>
    <property type="molecule type" value="Genomic_DNA"/>
</dbReference>
<dbReference type="Proteomes" id="UP000728185">
    <property type="component" value="Unassembled WGS sequence"/>
</dbReference>
<dbReference type="AlphaFoldDB" id="A0A8E0RT70"/>
<sequence>TLVRHSVSVEAFPLIAITASSASRQNAGRGREALQWVMKYRLPLLPSYPNWNVHLSQTSTNEDSTQPNGSEPLIFDVLNPTQLNTSTFQSPKSSWKDRLWATLRRRNSFPTVWAEQQSFAQDIASTGSALLGRNENGPVSETIASDLDGSPISRLGTHIDSISRDVTAMSNALVRRCQRVARLFSRIDEYVVIM</sequence>
<gene>
    <name evidence="1" type="ORF">FBUS_06380</name>
</gene>